<dbReference type="STRING" id="734.B0187_04715"/>
<keyword evidence="3" id="KW-0732">Signal</keyword>
<sequence length="197" mass="21017">MKLIKLSVAALIALVLSACGDKPATTTSTPAKAETTQTVENKDTTAEDYKKFLEWQAVQEKALNDSTISAVANVDKNDAKALKTAIDQALLGAINNIKASAATLDIKDPKVNTLKEKVIEVMSLGAELVVEGEKLTQNPSQEAHKAFNDLKTKLEQAAKEGQAIEAELNQKYGPAPQSAPYVPQSEVSPASTEPTQK</sequence>
<evidence type="ECO:0008006" key="6">
    <source>
        <dbReference type="Google" id="ProtNLM"/>
    </source>
</evidence>
<organism evidence="4 5">
    <name type="scientific">Haemophilus paracuniculus</name>
    <dbReference type="NCBI Taxonomy" id="734"/>
    <lineage>
        <taxon>Bacteria</taxon>
        <taxon>Pseudomonadati</taxon>
        <taxon>Pseudomonadota</taxon>
        <taxon>Gammaproteobacteria</taxon>
        <taxon>Pasteurellales</taxon>
        <taxon>Pasteurellaceae</taxon>
        <taxon>Haemophilus</taxon>
    </lineage>
</organism>
<proteinExistence type="predicted"/>
<dbReference type="OrthoDB" id="5676766at2"/>
<gene>
    <name evidence="4" type="ORF">B0187_04715</name>
</gene>
<feature type="signal peptide" evidence="3">
    <location>
        <begin position="1"/>
        <end position="20"/>
    </location>
</feature>
<comment type="caution">
    <text evidence="4">The sequence shown here is derived from an EMBL/GenBank/DDBJ whole genome shotgun (WGS) entry which is preliminary data.</text>
</comment>
<evidence type="ECO:0000256" key="2">
    <source>
        <dbReference type="SAM" id="MobiDB-lite"/>
    </source>
</evidence>
<feature type="coiled-coil region" evidence="1">
    <location>
        <begin position="140"/>
        <end position="167"/>
    </location>
</feature>
<evidence type="ECO:0000256" key="3">
    <source>
        <dbReference type="SAM" id="SignalP"/>
    </source>
</evidence>
<dbReference type="Proteomes" id="UP000190867">
    <property type="component" value="Unassembled WGS sequence"/>
</dbReference>
<evidence type="ECO:0000256" key="1">
    <source>
        <dbReference type="SAM" id="Coils"/>
    </source>
</evidence>
<dbReference type="EMBL" id="MUYA01000005">
    <property type="protein sequence ID" value="OOR99619.1"/>
    <property type="molecule type" value="Genomic_DNA"/>
</dbReference>
<keyword evidence="5" id="KW-1185">Reference proteome</keyword>
<name>A0A1T0AT02_9PAST</name>
<dbReference type="PROSITE" id="PS51257">
    <property type="entry name" value="PROKAR_LIPOPROTEIN"/>
    <property type="match status" value="1"/>
</dbReference>
<feature type="compositionally biased region" description="Polar residues" evidence="2">
    <location>
        <begin position="185"/>
        <end position="197"/>
    </location>
</feature>
<dbReference type="AlphaFoldDB" id="A0A1T0AT02"/>
<feature type="region of interest" description="Disordered" evidence="2">
    <location>
        <begin position="167"/>
        <end position="197"/>
    </location>
</feature>
<evidence type="ECO:0000313" key="5">
    <source>
        <dbReference type="Proteomes" id="UP000190867"/>
    </source>
</evidence>
<dbReference type="RefSeq" id="WP_078236715.1">
    <property type="nucleotide sequence ID" value="NZ_MUYA01000005.1"/>
</dbReference>
<accession>A0A1T0AT02</accession>
<protein>
    <recommendedName>
        <fullName evidence="6">Lipoprotein HlpB</fullName>
    </recommendedName>
</protein>
<reference evidence="4 5" key="1">
    <citation type="submission" date="2017-02" db="EMBL/GenBank/DDBJ databases">
        <title>Draft genome sequence of Haemophilus paracuniculus CCUG 43573 type strain.</title>
        <authorList>
            <person name="Engstrom-Jakobsson H."/>
            <person name="Salva-Serra F."/>
            <person name="Thorell K."/>
            <person name="Gonzales-Siles L."/>
            <person name="Karlsson R."/>
            <person name="Boulund F."/>
            <person name="Engstrand L."/>
            <person name="Kristiansson E."/>
            <person name="Moore E."/>
        </authorList>
    </citation>
    <scope>NUCLEOTIDE SEQUENCE [LARGE SCALE GENOMIC DNA]</scope>
    <source>
        <strain evidence="4 5">CCUG 43573</strain>
    </source>
</reference>
<feature type="chain" id="PRO_5012300931" description="Lipoprotein HlpB" evidence="3">
    <location>
        <begin position="21"/>
        <end position="197"/>
    </location>
</feature>
<evidence type="ECO:0000313" key="4">
    <source>
        <dbReference type="EMBL" id="OOR99619.1"/>
    </source>
</evidence>
<keyword evidence="1" id="KW-0175">Coiled coil</keyword>